<dbReference type="OrthoDB" id="2674224at2759"/>
<accession>A0A0C3P800</accession>
<dbReference type="HOGENOM" id="CLU_063934_0_0_1"/>
<reference evidence="2 3" key="1">
    <citation type="submission" date="2014-04" db="EMBL/GenBank/DDBJ databases">
        <authorList>
            <consortium name="DOE Joint Genome Institute"/>
            <person name="Kuo A."/>
            <person name="Kohler A."/>
            <person name="Costa M.D."/>
            <person name="Nagy L.G."/>
            <person name="Floudas D."/>
            <person name="Copeland A."/>
            <person name="Barry K.W."/>
            <person name="Cichocki N."/>
            <person name="Veneault-Fourrey C."/>
            <person name="LaButti K."/>
            <person name="Lindquist E.A."/>
            <person name="Lipzen A."/>
            <person name="Lundell T."/>
            <person name="Morin E."/>
            <person name="Murat C."/>
            <person name="Sun H."/>
            <person name="Tunlid A."/>
            <person name="Henrissat B."/>
            <person name="Grigoriev I.V."/>
            <person name="Hibbett D.S."/>
            <person name="Martin F."/>
            <person name="Nordberg H.P."/>
            <person name="Cantor M.N."/>
            <person name="Hua S.X."/>
        </authorList>
    </citation>
    <scope>NUCLEOTIDE SEQUENCE [LARGE SCALE GENOMIC DNA]</scope>
    <source>
        <strain evidence="2 3">Marx 270</strain>
    </source>
</reference>
<reference evidence="3" key="2">
    <citation type="submission" date="2015-01" db="EMBL/GenBank/DDBJ databases">
        <title>Evolutionary Origins and Diversification of the Mycorrhizal Mutualists.</title>
        <authorList>
            <consortium name="DOE Joint Genome Institute"/>
            <consortium name="Mycorrhizal Genomics Consortium"/>
            <person name="Kohler A."/>
            <person name="Kuo A."/>
            <person name="Nagy L.G."/>
            <person name="Floudas D."/>
            <person name="Copeland A."/>
            <person name="Barry K.W."/>
            <person name="Cichocki N."/>
            <person name="Veneault-Fourrey C."/>
            <person name="LaButti K."/>
            <person name="Lindquist E.A."/>
            <person name="Lipzen A."/>
            <person name="Lundell T."/>
            <person name="Morin E."/>
            <person name="Murat C."/>
            <person name="Riley R."/>
            <person name="Ohm R."/>
            <person name="Sun H."/>
            <person name="Tunlid A."/>
            <person name="Henrissat B."/>
            <person name="Grigoriev I.V."/>
            <person name="Hibbett D.S."/>
            <person name="Martin F."/>
        </authorList>
    </citation>
    <scope>NUCLEOTIDE SEQUENCE [LARGE SCALE GENOMIC DNA]</scope>
    <source>
        <strain evidence="3">Marx 270</strain>
    </source>
</reference>
<sequence length="293" mass="32204">MCQAFPIHQEQSKLHLSQPAMAKCLRQAVLPRCLITNSFLCSRGCNTLHEARQDEPAKLITPSRMSQPSAPQDGVLGACGPALPSIVITPPAETPQPEQADLAAQNVTASPVPVSAAILSTALQVAPAAIPESPCSTALPTSSPVLPTQSTTDPSTSLPGKWLCPLRPPPLPLNLESLILPLKWEKRAIRSQKECVHWFKSNGDDSLHSPPDSRSAYDSPLQIADLYIHQNNHESVQQIWMWTGHRWDAVKPDCTHPIMSEYHLKILDKGEPSWVMRKMMVSDHGRAKQKLEK</sequence>
<dbReference type="Proteomes" id="UP000054217">
    <property type="component" value="Unassembled WGS sequence"/>
</dbReference>
<protein>
    <submittedName>
        <fullName evidence="2">Uncharacterized protein</fullName>
    </submittedName>
</protein>
<proteinExistence type="predicted"/>
<keyword evidence="3" id="KW-1185">Reference proteome</keyword>
<feature type="compositionally biased region" description="Polar residues" evidence="1">
    <location>
        <begin position="140"/>
        <end position="158"/>
    </location>
</feature>
<dbReference type="AlphaFoldDB" id="A0A0C3P800"/>
<evidence type="ECO:0000313" key="3">
    <source>
        <dbReference type="Proteomes" id="UP000054217"/>
    </source>
</evidence>
<feature type="region of interest" description="Disordered" evidence="1">
    <location>
        <begin position="140"/>
        <end position="160"/>
    </location>
</feature>
<evidence type="ECO:0000313" key="2">
    <source>
        <dbReference type="EMBL" id="KIO03791.1"/>
    </source>
</evidence>
<dbReference type="STRING" id="870435.A0A0C3P800"/>
<dbReference type="InParanoid" id="A0A0C3P800"/>
<gene>
    <name evidence="2" type="ORF">M404DRAFT_9424</name>
</gene>
<name>A0A0C3P800_PISTI</name>
<evidence type="ECO:0000256" key="1">
    <source>
        <dbReference type="SAM" id="MobiDB-lite"/>
    </source>
</evidence>
<dbReference type="EMBL" id="KN831974">
    <property type="protein sequence ID" value="KIO03791.1"/>
    <property type="molecule type" value="Genomic_DNA"/>
</dbReference>
<organism evidence="2 3">
    <name type="scientific">Pisolithus tinctorius Marx 270</name>
    <dbReference type="NCBI Taxonomy" id="870435"/>
    <lineage>
        <taxon>Eukaryota</taxon>
        <taxon>Fungi</taxon>
        <taxon>Dikarya</taxon>
        <taxon>Basidiomycota</taxon>
        <taxon>Agaricomycotina</taxon>
        <taxon>Agaricomycetes</taxon>
        <taxon>Agaricomycetidae</taxon>
        <taxon>Boletales</taxon>
        <taxon>Sclerodermatineae</taxon>
        <taxon>Pisolithaceae</taxon>
        <taxon>Pisolithus</taxon>
    </lineage>
</organism>